<dbReference type="InterPro" id="IPR050573">
    <property type="entry name" value="SDH/FRD_Iron-Sulfur"/>
</dbReference>
<evidence type="ECO:0000256" key="1">
    <source>
        <dbReference type="ARBA" id="ARBA00001927"/>
    </source>
</evidence>
<dbReference type="InterPro" id="IPR012675">
    <property type="entry name" value="Beta-grasp_dom_sf"/>
</dbReference>
<dbReference type="GO" id="GO:0051537">
    <property type="term" value="F:2 iron, 2 sulfur cluster binding"/>
    <property type="evidence" value="ECO:0007669"/>
    <property type="project" value="InterPro"/>
</dbReference>
<name>A0A0K2GJ86_NITMO</name>
<evidence type="ECO:0000259" key="5">
    <source>
        <dbReference type="PROSITE" id="PS51379"/>
    </source>
</evidence>
<dbReference type="PROSITE" id="PS51085">
    <property type="entry name" value="2FE2S_FER_2"/>
    <property type="match status" value="1"/>
</dbReference>
<organism evidence="6 7">
    <name type="scientific">Nitrospira moscoviensis</name>
    <dbReference type="NCBI Taxonomy" id="42253"/>
    <lineage>
        <taxon>Bacteria</taxon>
        <taxon>Pseudomonadati</taxon>
        <taxon>Nitrospirota</taxon>
        <taxon>Nitrospiria</taxon>
        <taxon>Nitrospirales</taxon>
        <taxon>Nitrospiraceae</taxon>
        <taxon>Nitrospira</taxon>
    </lineage>
</organism>
<comment type="cofactor">
    <cofactor evidence="3">
        <name>[2Fe-2S] cluster</name>
        <dbReference type="ChEBI" id="CHEBI:190135"/>
    </cofactor>
</comment>
<dbReference type="InterPro" id="IPR036010">
    <property type="entry name" value="2Fe-2S_ferredoxin-like_sf"/>
</dbReference>
<dbReference type="AlphaFoldDB" id="A0A0K2GJ86"/>
<protein>
    <submittedName>
        <fullName evidence="6">Succinate dehydrogenase/fumarate reductase, Fe-S protein subunit</fullName>
        <ecNumber evidence="6">1.-.-.-</ecNumber>
    </submittedName>
</protein>
<dbReference type="InterPro" id="IPR009051">
    <property type="entry name" value="Helical_ferredxn"/>
</dbReference>
<comment type="similarity">
    <text evidence="2">Belongs to the succinate dehydrogenase/fumarate reductase iron-sulfur protein family.</text>
</comment>
<dbReference type="PATRIC" id="fig|42253.5.peg.4577"/>
<dbReference type="InterPro" id="IPR025192">
    <property type="entry name" value="Succ_DH/fum_Rdtase_N"/>
</dbReference>
<evidence type="ECO:0000313" key="7">
    <source>
        <dbReference type="Proteomes" id="UP000069205"/>
    </source>
</evidence>
<evidence type="ECO:0000259" key="4">
    <source>
        <dbReference type="PROSITE" id="PS51085"/>
    </source>
</evidence>
<dbReference type="SUPFAM" id="SSF46548">
    <property type="entry name" value="alpha-helical ferredoxin"/>
    <property type="match status" value="1"/>
</dbReference>
<dbReference type="KEGG" id="nmv:NITMOv2_4642"/>
<feature type="domain" description="2Fe-2S ferredoxin-type" evidence="4">
    <location>
        <begin position="1"/>
        <end position="103"/>
    </location>
</feature>
<dbReference type="GO" id="GO:0009055">
    <property type="term" value="F:electron transfer activity"/>
    <property type="evidence" value="ECO:0007669"/>
    <property type="project" value="InterPro"/>
</dbReference>
<comment type="cofactor">
    <cofactor evidence="1">
        <name>[3Fe-4S] cluster</name>
        <dbReference type="ChEBI" id="CHEBI:21137"/>
    </cofactor>
</comment>
<dbReference type="PROSITE" id="PS51379">
    <property type="entry name" value="4FE4S_FER_2"/>
    <property type="match status" value="1"/>
</dbReference>
<dbReference type="RefSeq" id="WP_053381780.1">
    <property type="nucleotide sequence ID" value="NZ_CP011801.1"/>
</dbReference>
<dbReference type="GO" id="GO:0022904">
    <property type="term" value="P:respiratory electron transport chain"/>
    <property type="evidence" value="ECO:0007669"/>
    <property type="project" value="TreeGrafter"/>
</dbReference>
<accession>A0A0K2GJ86</accession>
<gene>
    <name evidence="6" type="primary">sdhB</name>
    <name evidence="6" type="ORF">NITMOv2_4642</name>
</gene>
<dbReference type="Gene3D" id="3.10.20.30">
    <property type="match status" value="1"/>
</dbReference>
<evidence type="ECO:0000313" key="6">
    <source>
        <dbReference type="EMBL" id="ALA61013.1"/>
    </source>
</evidence>
<sequence length="262" mass="28730">MTLTLKIWRQRDTRDPGRFVDYPIDGISPDMSFLEMLDILNQRLVLKGEDPVAFEYDCREGICGTCSLMIDGLPHGPERGIATCQLYMRRFADGATITIEPWRARAFPIVKDLVTDRSALDRIIQAGGYISVNTGGAVDGNVMLIPKERQETAMDAASCISCGACVAACKNASATLFVAAKVSHLASLPQGEPERVRRVTAMMEAMDREGFGSCSNQNECEAVCPKHISVRFIAQLNREYLRAAVIQSGSRASSEHPHDESA</sequence>
<evidence type="ECO:0000256" key="2">
    <source>
        <dbReference type="ARBA" id="ARBA00009433"/>
    </source>
</evidence>
<dbReference type="PANTHER" id="PTHR11921:SF41">
    <property type="entry name" value="SUCCINATE DEHYDROGENASE"/>
    <property type="match status" value="1"/>
</dbReference>
<dbReference type="PROSITE" id="PS00197">
    <property type="entry name" value="2FE2S_FER_1"/>
    <property type="match status" value="1"/>
</dbReference>
<dbReference type="Pfam" id="PF13183">
    <property type="entry name" value="Fer4_8"/>
    <property type="match status" value="1"/>
</dbReference>
<dbReference type="OrthoDB" id="9804391at2"/>
<dbReference type="NCBIfam" id="NF005746">
    <property type="entry name" value="PRK07570.1"/>
    <property type="match status" value="1"/>
</dbReference>
<dbReference type="EMBL" id="CP011801">
    <property type="protein sequence ID" value="ALA61013.1"/>
    <property type="molecule type" value="Genomic_DNA"/>
</dbReference>
<dbReference type="InterPro" id="IPR006058">
    <property type="entry name" value="2Fe2S_fd_BS"/>
</dbReference>
<dbReference type="Pfam" id="PF13085">
    <property type="entry name" value="Fer2_3"/>
    <property type="match status" value="1"/>
</dbReference>
<dbReference type="STRING" id="42253.NITMOv2_4642"/>
<dbReference type="InterPro" id="IPR017896">
    <property type="entry name" value="4Fe4S_Fe-S-bd"/>
</dbReference>
<keyword evidence="7" id="KW-1185">Reference proteome</keyword>
<feature type="domain" description="4Fe-4S ferredoxin-type" evidence="5">
    <location>
        <begin position="150"/>
        <end position="180"/>
    </location>
</feature>
<dbReference type="EC" id="1.-.-.-" evidence="6"/>
<dbReference type="GO" id="GO:0016491">
    <property type="term" value="F:oxidoreductase activity"/>
    <property type="evidence" value="ECO:0007669"/>
    <property type="project" value="UniProtKB-KW"/>
</dbReference>
<dbReference type="Gene3D" id="1.10.1060.10">
    <property type="entry name" value="Alpha-helical ferredoxin"/>
    <property type="match status" value="1"/>
</dbReference>
<dbReference type="PANTHER" id="PTHR11921">
    <property type="entry name" value="SUCCINATE DEHYDROGENASE IRON-SULFUR PROTEIN"/>
    <property type="match status" value="1"/>
</dbReference>
<evidence type="ECO:0000256" key="3">
    <source>
        <dbReference type="ARBA" id="ARBA00034078"/>
    </source>
</evidence>
<dbReference type="InterPro" id="IPR001041">
    <property type="entry name" value="2Fe-2S_ferredoxin-type"/>
</dbReference>
<reference evidence="6 7" key="1">
    <citation type="journal article" date="2015" name="Proc. Natl. Acad. Sci. U.S.A.">
        <title>Expanded metabolic versatility of ubiquitous nitrite-oxidizing bacteria from the genus Nitrospira.</title>
        <authorList>
            <person name="Koch H."/>
            <person name="Lucker S."/>
            <person name="Albertsen M."/>
            <person name="Kitzinger K."/>
            <person name="Herbold C."/>
            <person name="Spieck E."/>
            <person name="Nielsen P.H."/>
            <person name="Wagner M."/>
            <person name="Daims H."/>
        </authorList>
    </citation>
    <scope>NUCLEOTIDE SEQUENCE [LARGE SCALE GENOMIC DNA]</scope>
    <source>
        <strain evidence="6 7">NSP M-1</strain>
    </source>
</reference>
<proteinExistence type="inferred from homology"/>
<dbReference type="GO" id="GO:0009060">
    <property type="term" value="P:aerobic respiration"/>
    <property type="evidence" value="ECO:0007669"/>
    <property type="project" value="TreeGrafter"/>
</dbReference>
<dbReference type="SUPFAM" id="SSF54292">
    <property type="entry name" value="2Fe-2S ferredoxin-like"/>
    <property type="match status" value="1"/>
</dbReference>
<keyword evidence="6" id="KW-0560">Oxidoreductase</keyword>
<dbReference type="Proteomes" id="UP000069205">
    <property type="component" value="Chromosome"/>
</dbReference>